<feature type="domain" description="Metallo-beta-lactamase" evidence="1">
    <location>
        <begin position="22"/>
        <end position="206"/>
    </location>
</feature>
<evidence type="ECO:0000313" key="2">
    <source>
        <dbReference type="EMBL" id="MFC3959917.1"/>
    </source>
</evidence>
<dbReference type="EMBL" id="JBHSAQ010000014">
    <property type="protein sequence ID" value="MFC3959917.1"/>
    <property type="molecule type" value="Genomic_DNA"/>
</dbReference>
<reference evidence="2 3" key="1">
    <citation type="journal article" date="2019" name="Int. J. Syst. Evol. Microbiol.">
        <title>The Global Catalogue of Microorganisms (GCM) 10K type strain sequencing project: providing services to taxonomists for standard genome sequencing and annotation.</title>
        <authorList>
            <consortium name="The Broad Institute Genomics Platform"/>
            <consortium name="The Broad Institute Genome Sequencing Center for Infectious Disease"/>
            <person name="Wu L."/>
            <person name="Ma J."/>
        </authorList>
    </citation>
    <scope>NUCLEOTIDE SEQUENCE [LARGE SCALE GENOMIC DNA]</scope>
    <source>
        <strain evidence="2 3">IBRC-M 10256</strain>
    </source>
</reference>
<dbReference type="InterPro" id="IPR050855">
    <property type="entry name" value="NDM-1-like"/>
</dbReference>
<dbReference type="Gene3D" id="3.60.15.10">
    <property type="entry name" value="Ribonuclease Z/Hydroxyacylglutathione hydrolase-like"/>
    <property type="match status" value="1"/>
</dbReference>
<protein>
    <submittedName>
        <fullName evidence="2">MBL fold metallo-hydrolase</fullName>
    </submittedName>
</protein>
<proteinExistence type="predicted"/>
<dbReference type="SUPFAM" id="SSF56281">
    <property type="entry name" value="Metallo-hydrolase/oxidoreductase"/>
    <property type="match status" value="1"/>
</dbReference>
<evidence type="ECO:0000259" key="1">
    <source>
        <dbReference type="SMART" id="SM00849"/>
    </source>
</evidence>
<accession>A0ABD5NSC1</accession>
<dbReference type="PANTHER" id="PTHR42951:SF15">
    <property type="entry name" value="METALLO-BETA-LACTAMASE SUPERFAMILY PROTEIN"/>
    <property type="match status" value="1"/>
</dbReference>
<gene>
    <name evidence="2" type="ORF">ACFOUR_16265</name>
</gene>
<dbReference type="GeneID" id="73904317"/>
<comment type="caution">
    <text evidence="2">The sequence shown here is derived from an EMBL/GenBank/DDBJ whole genome shotgun (WGS) entry which is preliminary data.</text>
</comment>
<dbReference type="PANTHER" id="PTHR42951">
    <property type="entry name" value="METALLO-BETA-LACTAMASE DOMAIN-CONTAINING"/>
    <property type="match status" value="1"/>
</dbReference>
<organism evidence="2 3">
    <name type="scientific">Halovivax cerinus</name>
    <dbReference type="NCBI Taxonomy" id="1487865"/>
    <lineage>
        <taxon>Archaea</taxon>
        <taxon>Methanobacteriati</taxon>
        <taxon>Methanobacteriota</taxon>
        <taxon>Stenosarchaea group</taxon>
        <taxon>Halobacteria</taxon>
        <taxon>Halobacteriales</taxon>
        <taxon>Natrialbaceae</taxon>
        <taxon>Halovivax</taxon>
    </lineage>
</organism>
<dbReference type="AlphaFoldDB" id="A0ABD5NSC1"/>
<evidence type="ECO:0000313" key="3">
    <source>
        <dbReference type="Proteomes" id="UP001595846"/>
    </source>
</evidence>
<dbReference type="RefSeq" id="WP_256531567.1">
    <property type="nucleotide sequence ID" value="NZ_CP101824.1"/>
</dbReference>
<dbReference type="InterPro" id="IPR001279">
    <property type="entry name" value="Metallo-B-lactamas"/>
</dbReference>
<dbReference type="Pfam" id="PF00753">
    <property type="entry name" value="Lactamase_B"/>
    <property type="match status" value="1"/>
</dbReference>
<dbReference type="Proteomes" id="UP001595846">
    <property type="component" value="Unassembled WGS sequence"/>
</dbReference>
<dbReference type="InterPro" id="IPR036866">
    <property type="entry name" value="RibonucZ/Hydroxyglut_hydro"/>
</dbReference>
<dbReference type="CDD" id="cd07721">
    <property type="entry name" value="yflN-like_MBL-fold"/>
    <property type="match status" value="1"/>
</dbReference>
<keyword evidence="3" id="KW-1185">Reference proteome</keyword>
<dbReference type="SMART" id="SM00849">
    <property type="entry name" value="Lactamase_B"/>
    <property type="match status" value="1"/>
</dbReference>
<name>A0ABD5NSC1_9EURY</name>
<sequence length="228" mass="24237">MPDDTSVHALTIPIEFGDRTVSITPTAVETDDGLVLVDVGPEPATDRLATALADVGFGFDDVDRVILTHHDADHAGGLATLRERTDVTIAAHPAERPHVNGDEMPVKGPDDDRYPPAEVDEELADGATYSTRAGPLRVVETPGHTAGHVSLYLPDERLLLAGDALVADEDEPLSGPKPAYTIDEERAADSVATLAELDVDHVICHHGGYVPLGTDRIQEIATTFETGD</sequence>